<dbReference type="Proteomes" id="UP000688137">
    <property type="component" value="Unassembled WGS sequence"/>
</dbReference>
<evidence type="ECO:0000313" key="2">
    <source>
        <dbReference type="Proteomes" id="UP000688137"/>
    </source>
</evidence>
<dbReference type="AlphaFoldDB" id="A0A8S1LS57"/>
<proteinExistence type="predicted"/>
<reference evidence="1" key="1">
    <citation type="submission" date="2021-01" db="EMBL/GenBank/DDBJ databases">
        <authorList>
            <consortium name="Genoscope - CEA"/>
            <person name="William W."/>
        </authorList>
    </citation>
    <scope>NUCLEOTIDE SEQUENCE</scope>
</reference>
<organism evidence="1 2">
    <name type="scientific">Paramecium primaurelia</name>
    <dbReference type="NCBI Taxonomy" id="5886"/>
    <lineage>
        <taxon>Eukaryota</taxon>
        <taxon>Sar</taxon>
        <taxon>Alveolata</taxon>
        <taxon>Ciliophora</taxon>
        <taxon>Intramacronucleata</taxon>
        <taxon>Oligohymenophorea</taxon>
        <taxon>Peniculida</taxon>
        <taxon>Parameciidae</taxon>
        <taxon>Paramecium</taxon>
    </lineage>
</organism>
<evidence type="ECO:0000313" key="1">
    <source>
        <dbReference type="EMBL" id="CAD8069829.1"/>
    </source>
</evidence>
<dbReference type="OMA" id="YMEFYAY"/>
<comment type="caution">
    <text evidence="1">The sequence shown here is derived from an EMBL/GenBank/DDBJ whole genome shotgun (WGS) entry which is preliminary data.</text>
</comment>
<sequence length="160" mass="18926">MLQRKIIVPSKRKQQTESQLIDDFYFESNFETYDVEEITSMLAKRLKFENCEDGSNEPLMTKRCCFSDEKFISYKPGLEILSKQQQISVIPNEKHCVKQINQIISGEKRNTQLKNLTDFKQIRIGEINYLEFYGFSDLQKTKKLNKKKGNTQITKKIHKF</sequence>
<dbReference type="EMBL" id="CAJJDM010000044">
    <property type="protein sequence ID" value="CAD8069829.1"/>
    <property type="molecule type" value="Genomic_DNA"/>
</dbReference>
<name>A0A8S1LS57_PARPR</name>
<protein>
    <submittedName>
        <fullName evidence="1">Uncharacterized protein</fullName>
    </submittedName>
</protein>
<keyword evidence="2" id="KW-1185">Reference proteome</keyword>
<gene>
    <name evidence="1" type="ORF">PPRIM_AZ9-3.1.T0440259</name>
</gene>
<accession>A0A8S1LS57</accession>